<dbReference type="EMBL" id="CALNXK010000126">
    <property type="protein sequence ID" value="CAH3163450.1"/>
    <property type="molecule type" value="Genomic_DNA"/>
</dbReference>
<protein>
    <recommendedName>
        <fullName evidence="1">DUF6589 domain-containing protein</fullName>
    </recommendedName>
</protein>
<feature type="domain" description="DUF6589" evidence="1">
    <location>
        <begin position="95"/>
        <end position="242"/>
    </location>
</feature>
<name>A0ABN8QK77_9CNID</name>
<gene>
    <name evidence="2" type="ORF">PLOB_00005828</name>
</gene>
<sequence length="314" mass="35377">MQALSLTLQNKFNIWRRMRRMNTDVEQQDVSALTSSTQVESGMLMHEIEAHPELVIQDNDPSAPLDSEGYYRCRGNCGLVHEKQTHPDLRATCTSNPETGHKKEDHFFNYHKAKLTYGLLLSDFGDAIREGDGQRLLIFSCYGHTKYAYVTLLLLVRVHAILNQSEAFSLMSNRFCNTSGRIGRNIPLDLRLEHLNNLLKACLKALGANVNEESAQRIAAALNGIEMILNSVDKDCRCTVPSKVHGGKGHEESVLQIVSDLISINAFCKCPQRDGYSGFARLNANIISQLDYAQFYHWVRDKLKICKGIYSQGQ</sequence>
<evidence type="ECO:0000313" key="3">
    <source>
        <dbReference type="Proteomes" id="UP001159405"/>
    </source>
</evidence>
<accession>A0ABN8QK77</accession>
<keyword evidence="3" id="KW-1185">Reference proteome</keyword>
<evidence type="ECO:0000259" key="1">
    <source>
        <dbReference type="Pfam" id="PF20231"/>
    </source>
</evidence>
<evidence type="ECO:0000313" key="2">
    <source>
        <dbReference type="EMBL" id="CAH3163450.1"/>
    </source>
</evidence>
<comment type="caution">
    <text evidence="2">The sequence shown here is derived from an EMBL/GenBank/DDBJ whole genome shotgun (WGS) entry which is preliminary data.</text>
</comment>
<dbReference type="Proteomes" id="UP001159405">
    <property type="component" value="Unassembled WGS sequence"/>
</dbReference>
<dbReference type="Pfam" id="PF20231">
    <property type="entry name" value="DUF6589"/>
    <property type="match status" value="1"/>
</dbReference>
<reference evidence="2 3" key="1">
    <citation type="submission" date="2022-05" db="EMBL/GenBank/DDBJ databases">
        <authorList>
            <consortium name="Genoscope - CEA"/>
            <person name="William W."/>
        </authorList>
    </citation>
    <scope>NUCLEOTIDE SEQUENCE [LARGE SCALE GENOMIC DNA]</scope>
</reference>
<proteinExistence type="predicted"/>
<organism evidence="2 3">
    <name type="scientific">Porites lobata</name>
    <dbReference type="NCBI Taxonomy" id="104759"/>
    <lineage>
        <taxon>Eukaryota</taxon>
        <taxon>Metazoa</taxon>
        <taxon>Cnidaria</taxon>
        <taxon>Anthozoa</taxon>
        <taxon>Hexacorallia</taxon>
        <taxon>Scleractinia</taxon>
        <taxon>Fungiina</taxon>
        <taxon>Poritidae</taxon>
        <taxon>Porites</taxon>
    </lineage>
</organism>
<dbReference type="InterPro" id="IPR046496">
    <property type="entry name" value="DUF6589"/>
</dbReference>